<accession>A0ABM0X279</accession>
<keyword evidence="1" id="KW-1185">Reference proteome</keyword>
<evidence type="ECO:0000313" key="1">
    <source>
        <dbReference type="Proteomes" id="UP000694864"/>
    </source>
</evidence>
<dbReference type="PANTHER" id="PTHR31208">
    <property type="entry name" value="EXPRESSED PROTEIN"/>
    <property type="match status" value="1"/>
</dbReference>
<dbReference type="Gene3D" id="3.40.50.450">
    <property type="match status" value="1"/>
</dbReference>
<reference evidence="2" key="2">
    <citation type="submission" date="2025-08" db="UniProtKB">
        <authorList>
            <consortium name="RefSeq"/>
        </authorList>
    </citation>
    <scope>IDENTIFICATION</scope>
    <source>
        <tissue evidence="2">Leaf</tissue>
    </source>
</reference>
<dbReference type="SUPFAM" id="SSF102405">
    <property type="entry name" value="MCP/YpsA-like"/>
    <property type="match status" value="1"/>
</dbReference>
<reference evidence="1" key="1">
    <citation type="journal article" date="2014" name="Nat. Commun.">
        <title>The emerging biofuel crop Camelina sativa retains a highly undifferentiated hexaploid genome structure.</title>
        <authorList>
            <person name="Kagale S."/>
            <person name="Koh C."/>
            <person name="Nixon J."/>
            <person name="Bollina V."/>
            <person name="Clarke W.E."/>
            <person name="Tuteja R."/>
            <person name="Spillane C."/>
            <person name="Robinson S.J."/>
            <person name="Links M.G."/>
            <person name="Clarke C."/>
            <person name="Higgins E.E."/>
            <person name="Huebert T."/>
            <person name="Sharpe A.G."/>
            <person name="Parkin I.A."/>
        </authorList>
    </citation>
    <scope>NUCLEOTIDE SEQUENCE [LARGE SCALE GENOMIC DNA]</scope>
    <source>
        <strain evidence="1">cv. DH55</strain>
    </source>
</reference>
<dbReference type="Pfam" id="PF03641">
    <property type="entry name" value="Lysine_decarbox"/>
    <property type="match status" value="1"/>
</dbReference>
<evidence type="ECO:0000313" key="2">
    <source>
        <dbReference type="RefSeq" id="XP_010479517.1"/>
    </source>
</evidence>
<dbReference type="Proteomes" id="UP000694864">
    <property type="component" value="Chromosome 17"/>
</dbReference>
<dbReference type="PANTHER" id="PTHR31208:SF11">
    <property type="entry name" value="CYTOKININ RIBOSIDE 5'-MONOPHOSPHATE PHOSPHORIBOHYDROLASE"/>
    <property type="match status" value="1"/>
</dbReference>
<proteinExistence type="predicted"/>
<dbReference type="GeneID" id="104758363"/>
<organism evidence="1 2">
    <name type="scientific">Camelina sativa</name>
    <name type="common">False flax</name>
    <name type="synonym">Myagrum sativum</name>
    <dbReference type="NCBI Taxonomy" id="90675"/>
    <lineage>
        <taxon>Eukaryota</taxon>
        <taxon>Viridiplantae</taxon>
        <taxon>Streptophyta</taxon>
        <taxon>Embryophyta</taxon>
        <taxon>Tracheophyta</taxon>
        <taxon>Spermatophyta</taxon>
        <taxon>Magnoliopsida</taxon>
        <taxon>eudicotyledons</taxon>
        <taxon>Gunneridae</taxon>
        <taxon>Pentapetalae</taxon>
        <taxon>rosids</taxon>
        <taxon>malvids</taxon>
        <taxon>Brassicales</taxon>
        <taxon>Brassicaceae</taxon>
        <taxon>Camelineae</taxon>
        <taxon>Camelina</taxon>
    </lineage>
</organism>
<dbReference type="InterPro" id="IPR031100">
    <property type="entry name" value="LOG_fam"/>
</dbReference>
<gene>
    <name evidence="2" type="primary">LOC104758363</name>
</gene>
<sequence length="303" mass="33631">MGVSMLDSSWSFRLYPKMSPPSPTPKLASSLTDPICLNMRFGHPIRAYSARVLKCRSVVSEDFVERSSPSVVKKELEICFDLIHRLGRGILYLGSARIPPNHSHYLQAQELSREAANLLDCTTWSGAGPGLMDAVTKGALEAEKPVGGIKIEKEAGEWTASKFHPYLPPQNYHTCRFFSARKHGLVDAVMRNNVSDKTAVIALPGGIGTLDEMFEILALIQLKRIGSALPVPFIVMNYDSFYSKLLEFIESCEKLGTVSKGEVSALWKVCNNNFEALTYLAEFYDLPYGSTKLETELRKSSRG</sequence>
<dbReference type="RefSeq" id="XP_010479517.1">
    <property type="nucleotide sequence ID" value="XM_010481215.2"/>
</dbReference>
<name>A0ABM0X279_CAMSA</name>
<protein>
    <submittedName>
        <fullName evidence="2">Uncharacterized protein LOC104758363</fullName>
    </submittedName>
</protein>